<keyword evidence="2" id="KW-0433">Leucine-rich repeat</keyword>
<evidence type="ECO:0000256" key="2">
    <source>
        <dbReference type="ARBA" id="ARBA00022614"/>
    </source>
</evidence>
<protein>
    <submittedName>
        <fullName evidence="10">STRUBBELIG-receptor family 3</fullName>
    </submittedName>
</protein>
<dbReference type="SUPFAM" id="SSF52058">
    <property type="entry name" value="L domain-like"/>
    <property type="match status" value="1"/>
</dbReference>
<keyword evidence="4" id="KW-0732">Signal</keyword>
<dbReference type="SUPFAM" id="SSF56112">
    <property type="entry name" value="Protein kinase-like (PK-like)"/>
    <property type="match status" value="1"/>
</dbReference>
<name>A0A7J0FWM7_9ERIC</name>
<evidence type="ECO:0000256" key="4">
    <source>
        <dbReference type="ARBA" id="ARBA00022729"/>
    </source>
</evidence>
<comment type="subcellular location">
    <subcellularLocation>
        <location evidence="1">Membrane</location>
        <topology evidence="1">Single-pass membrane protein</topology>
    </subcellularLocation>
</comment>
<evidence type="ECO:0000313" key="10">
    <source>
        <dbReference type="EMBL" id="GFZ03102.1"/>
    </source>
</evidence>
<dbReference type="Gene3D" id="1.10.510.10">
    <property type="entry name" value="Transferase(Phosphotransferase) domain 1"/>
    <property type="match status" value="1"/>
</dbReference>
<proteinExistence type="predicted"/>
<gene>
    <name evidence="10" type="ORF">Acr_15g0017100</name>
</gene>
<evidence type="ECO:0000256" key="1">
    <source>
        <dbReference type="ARBA" id="ARBA00004167"/>
    </source>
</evidence>
<evidence type="ECO:0000256" key="6">
    <source>
        <dbReference type="ARBA" id="ARBA00022989"/>
    </source>
</evidence>
<evidence type="ECO:0000313" key="11">
    <source>
        <dbReference type="Proteomes" id="UP000585474"/>
    </source>
</evidence>
<dbReference type="FunFam" id="3.30.200.20:FF:000125">
    <property type="entry name" value="Protein STRUBBELIG-RECEPTOR FAMILY 8"/>
    <property type="match status" value="1"/>
</dbReference>
<keyword evidence="5" id="KW-0677">Repeat</keyword>
<dbReference type="PANTHER" id="PTHR48007">
    <property type="entry name" value="LEUCINE-RICH REPEAT RECEPTOR-LIKE PROTEIN KINASE PXC1"/>
    <property type="match status" value="1"/>
</dbReference>
<dbReference type="Proteomes" id="UP000585474">
    <property type="component" value="Unassembled WGS sequence"/>
</dbReference>
<keyword evidence="7 8" id="KW-0472">Membrane</keyword>
<dbReference type="PROSITE" id="PS51450">
    <property type="entry name" value="LRR"/>
    <property type="match status" value="1"/>
</dbReference>
<dbReference type="EMBL" id="BJWL01000015">
    <property type="protein sequence ID" value="GFZ03102.1"/>
    <property type="molecule type" value="Genomic_DNA"/>
</dbReference>
<evidence type="ECO:0000256" key="8">
    <source>
        <dbReference type="SAM" id="Phobius"/>
    </source>
</evidence>
<evidence type="ECO:0000259" key="9">
    <source>
        <dbReference type="PROSITE" id="PS50011"/>
    </source>
</evidence>
<keyword evidence="6 8" id="KW-1133">Transmembrane helix</keyword>
<evidence type="ECO:0000256" key="7">
    <source>
        <dbReference type="ARBA" id="ARBA00023136"/>
    </source>
</evidence>
<dbReference type="InterPro" id="IPR011009">
    <property type="entry name" value="Kinase-like_dom_sf"/>
</dbReference>
<dbReference type="PANTHER" id="PTHR48007:SF22">
    <property type="entry name" value="PROTEIN STRUBBELIG-RECEPTOR FAMILY 3-LIKE ISOFORM X1"/>
    <property type="match status" value="1"/>
</dbReference>
<sequence length="608" mass="66055">MGWPLLKMGVINRERSVSIFLGLIIVFLVPICHGTTDPLDVNAINSLYAALGFPILPGWVPVGGDPCADGWQGVQCVNANITGIVLNDANLGGQLNDDLGQFTSIIQMDFSGNSLSGQLPPSLGNLSSLTTLHLQNNQLTGTLNVLQDLPLRDLNIENNQFSGPIPDKLLTVPNFRRGGNPFNTTVIPSPPAFSPLPSPMAPSPEVTPGNRAFGPSVPMITNSSTGGKSLTMKKVTLIAIGGLLILVVLALGLCLLMSRCWKGSQPASKIAKRHGMGAYNDPKEKPKNDEPLPKLYCPTEKGHKEAGFKPAVRFGNDHESSLRFKPEAEQEGINRMAAISKHKEDHEIDMTGLDVNILPPRPPLPFFSIDEVTMTPILSPRLPTKPLNSIRSFTIASLQQHTNSFSQENLIGGGMLGTVYRAEIPTGKLLVVKKLDTAPFRKHSNEDFLDLVSSISKLQHPNVVELMGYCAEHGHQLLVYEYCGNGTLHEALHLDDEIHKKLSWNTRIRLALGAARALEYLHEVCNPPIVHQNFKSANILLDDELEARVSDCGLACLLSSVSLNQLSGNGYGAPELESGSYTSKSDVFSFGVVMLEILTGRKSYDRYS</sequence>
<dbReference type="InterPro" id="IPR000719">
    <property type="entry name" value="Prot_kinase_dom"/>
</dbReference>
<keyword evidence="10" id="KW-0675">Receptor</keyword>
<dbReference type="GO" id="GO:0016020">
    <property type="term" value="C:membrane"/>
    <property type="evidence" value="ECO:0007669"/>
    <property type="project" value="UniProtKB-SubCell"/>
</dbReference>
<dbReference type="GO" id="GO:0004672">
    <property type="term" value="F:protein kinase activity"/>
    <property type="evidence" value="ECO:0007669"/>
    <property type="project" value="InterPro"/>
</dbReference>
<accession>A0A7J0FWM7</accession>
<dbReference type="Pfam" id="PF07714">
    <property type="entry name" value="PK_Tyr_Ser-Thr"/>
    <property type="match status" value="1"/>
</dbReference>
<dbReference type="Gene3D" id="3.30.200.20">
    <property type="entry name" value="Phosphorylase Kinase, domain 1"/>
    <property type="match status" value="1"/>
</dbReference>
<reference evidence="10 11" key="1">
    <citation type="submission" date="2019-07" db="EMBL/GenBank/DDBJ databases">
        <title>De Novo Assembly of kiwifruit Actinidia rufa.</title>
        <authorList>
            <person name="Sugita-Konishi S."/>
            <person name="Sato K."/>
            <person name="Mori E."/>
            <person name="Abe Y."/>
            <person name="Kisaki G."/>
            <person name="Hamano K."/>
            <person name="Suezawa K."/>
            <person name="Otani M."/>
            <person name="Fukuda T."/>
            <person name="Manabe T."/>
            <person name="Gomi K."/>
            <person name="Tabuchi M."/>
            <person name="Akimitsu K."/>
            <person name="Kataoka I."/>
        </authorList>
    </citation>
    <scope>NUCLEOTIDE SEQUENCE [LARGE SCALE GENOMIC DNA]</scope>
    <source>
        <strain evidence="11">cv. Fuchu</strain>
    </source>
</reference>
<evidence type="ECO:0000256" key="3">
    <source>
        <dbReference type="ARBA" id="ARBA00022692"/>
    </source>
</evidence>
<keyword evidence="3 8" id="KW-0812">Transmembrane</keyword>
<dbReference type="InterPro" id="IPR046959">
    <property type="entry name" value="PRK1-6/SRF4-like"/>
</dbReference>
<dbReference type="FunFam" id="3.80.10.10:FF:000129">
    <property type="entry name" value="Leucine-rich repeat receptor-like kinase"/>
    <property type="match status" value="1"/>
</dbReference>
<dbReference type="OrthoDB" id="676979at2759"/>
<keyword evidence="11" id="KW-1185">Reference proteome</keyword>
<dbReference type="FunFam" id="1.10.510.10:FF:000095">
    <property type="entry name" value="protein STRUBBELIG-RECEPTOR FAMILY 8"/>
    <property type="match status" value="1"/>
</dbReference>
<dbReference type="InterPro" id="IPR001245">
    <property type="entry name" value="Ser-Thr/Tyr_kinase_cat_dom"/>
</dbReference>
<dbReference type="GO" id="GO:0005524">
    <property type="term" value="F:ATP binding"/>
    <property type="evidence" value="ECO:0007669"/>
    <property type="project" value="InterPro"/>
</dbReference>
<feature type="domain" description="Protein kinase" evidence="9">
    <location>
        <begin position="405"/>
        <end position="608"/>
    </location>
</feature>
<organism evidence="10 11">
    <name type="scientific">Actinidia rufa</name>
    <dbReference type="NCBI Taxonomy" id="165716"/>
    <lineage>
        <taxon>Eukaryota</taxon>
        <taxon>Viridiplantae</taxon>
        <taxon>Streptophyta</taxon>
        <taxon>Embryophyta</taxon>
        <taxon>Tracheophyta</taxon>
        <taxon>Spermatophyta</taxon>
        <taxon>Magnoliopsida</taxon>
        <taxon>eudicotyledons</taxon>
        <taxon>Gunneridae</taxon>
        <taxon>Pentapetalae</taxon>
        <taxon>asterids</taxon>
        <taxon>Ericales</taxon>
        <taxon>Actinidiaceae</taxon>
        <taxon>Actinidia</taxon>
    </lineage>
</organism>
<dbReference type="InterPro" id="IPR032675">
    <property type="entry name" value="LRR_dom_sf"/>
</dbReference>
<feature type="transmembrane region" description="Helical" evidence="8">
    <location>
        <begin position="235"/>
        <end position="256"/>
    </location>
</feature>
<comment type="caution">
    <text evidence="10">The sequence shown here is derived from an EMBL/GenBank/DDBJ whole genome shotgun (WGS) entry which is preliminary data.</text>
</comment>
<evidence type="ECO:0000256" key="5">
    <source>
        <dbReference type="ARBA" id="ARBA00022737"/>
    </source>
</evidence>
<dbReference type="Gene3D" id="3.80.10.10">
    <property type="entry name" value="Ribonuclease Inhibitor"/>
    <property type="match status" value="1"/>
</dbReference>
<dbReference type="AlphaFoldDB" id="A0A7J0FWM7"/>
<dbReference type="InterPro" id="IPR001611">
    <property type="entry name" value="Leu-rich_rpt"/>
</dbReference>
<dbReference type="Pfam" id="PF00560">
    <property type="entry name" value="LRR_1"/>
    <property type="match status" value="1"/>
</dbReference>
<dbReference type="PROSITE" id="PS50011">
    <property type="entry name" value="PROTEIN_KINASE_DOM"/>
    <property type="match status" value="1"/>
</dbReference>